<dbReference type="NCBIfam" id="TIGR01509">
    <property type="entry name" value="HAD-SF-IA-v3"/>
    <property type="match status" value="1"/>
</dbReference>
<dbReference type="GO" id="GO:0016787">
    <property type="term" value="F:hydrolase activity"/>
    <property type="evidence" value="ECO:0007669"/>
    <property type="project" value="UniProtKB-KW"/>
</dbReference>
<protein>
    <submittedName>
        <fullName evidence="1">HAD family hydrolase</fullName>
    </submittedName>
</protein>
<dbReference type="Proteomes" id="UP000481360">
    <property type="component" value="Unassembled WGS sequence"/>
</dbReference>
<dbReference type="RefSeq" id="WP_166045484.1">
    <property type="nucleotide sequence ID" value="NZ_JAAMPJ010000002.1"/>
</dbReference>
<dbReference type="InterPro" id="IPR006439">
    <property type="entry name" value="HAD-SF_hydro_IA"/>
</dbReference>
<dbReference type="NCBIfam" id="TIGR01549">
    <property type="entry name" value="HAD-SF-IA-v1"/>
    <property type="match status" value="1"/>
</dbReference>
<accession>A0A7C9RQ19</accession>
<dbReference type="SUPFAM" id="SSF56784">
    <property type="entry name" value="HAD-like"/>
    <property type="match status" value="1"/>
</dbReference>
<dbReference type="EMBL" id="JAAMPJ010000002">
    <property type="protein sequence ID" value="NGY59486.1"/>
    <property type="molecule type" value="Genomic_DNA"/>
</dbReference>
<evidence type="ECO:0000313" key="2">
    <source>
        <dbReference type="Proteomes" id="UP000481360"/>
    </source>
</evidence>
<dbReference type="SFLD" id="SFLDG01129">
    <property type="entry name" value="C1.5:_HAD__Beta-PGM__Phosphata"/>
    <property type="match status" value="1"/>
</dbReference>
<dbReference type="AlphaFoldDB" id="A0A7C9RQ19"/>
<comment type="caution">
    <text evidence="1">The sequence shown here is derived from an EMBL/GenBank/DDBJ whole genome shotgun (WGS) entry which is preliminary data.</text>
</comment>
<dbReference type="PANTHER" id="PTHR46649:SF4">
    <property type="entry name" value="HALOACID DEHALOGENASE-LIKE HYDROLASE (HAD) SUPERFAMILY PROTEIN"/>
    <property type="match status" value="1"/>
</dbReference>
<evidence type="ECO:0000313" key="1">
    <source>
        <dbReference type="EMBL" id="NGY59486.1"/>
    </source>
</evidence>
<dbReference type="PANTHER" id="PTHR46649">
    <property type="match status" value="1"/>
</dbReference>
<dbReference type="InterPro" id="IPR036412">
    <property type="entry name" value="HAD-like_sf"/>
</dbReference>
<gene>
    <name evidence="1" type="ORF">G7043_11170</name>
</gene>
<dbReference type="SFLD" id="SFLDS00003">
    <property type="entry name" value="Haloacid_Dehalogenase"/>
    <property type="match status" value="1"/>
</dbReference>
<dbReference type="Gene3D" id="3.40.50.1000">
    <property type="entry name" value="HAD superfamily/HAD-like"/>
    <property type="match status" value="1"/>
</dbReference>
<organism evidence="1 2">
    <name type="scientific">Lentzea alba</name>
    <dbReference type="NCBI Taxonomy" id="2714351"/>
    <lineage>
        <taxon>Bacteria</taxon>
        <taxon>Bacillati</taxon>
        <taxon>Actinomycetota</taxon>
        <taxon>Actinomycetes</taxon>
        <taxon>Pseudonocardiales</taxon>
        <taxon>Pseudonocardiaceae</taxon>
        <taxon>Lentzea</taxon>
    </lineage>
</organism>
<reference evidence="1 2" key="1">
    <citation type="submission" date="2020-03" db="EMBL/GenBank/DDBJ databases">
        <title>Isolation and identification of active actinomycetes.</title>
        <authorList>
            <person name="Sun X."/>
        </authorList>
    </citation>
    <scope>NUCLEOTIDE SEQUENCE [LARGE SCALE GENOMIC DNA]</scope>
    <source>
        <strain evidence="1 2">NEAU-D13</strain>
    </source>
</reference>
<dbReference type="InterPro" id="IPR023214">
    <property type="entry name" value="HAD_sf"/>
</dbReference>
<keyword evidence="1" id="KW-0378">Hydrolase</keyword>
<dbReference type="PRINTS" id="PR00413">
    <property type="entry name" value="HADHALOGNASE"/>
</dbReference>
<sequence length="207" mass="22780">MTIRAALFDFSGTLFRLEHPELESNGDLMRALTSPVGLAEGVDPELADAWHRRDLDPDVHRWVHVKVLNDALVPGAEAFYDQLLDPESWQPYPDTKAALEHLADIPLAVVSNIGWDIRPIFERHGLTHLVDEFVLSYEEGVIKPDPKIFTAACERLGVDPRNALMVGDSAEADGGAEAIGCSFRLVNPVPTSDRPNALLDVARTIPV</sequence>
<proteinExistence type="predicted"/>
<keyword evidence="2" id="KW-1185">Reference proteome</keyword>
<name>A0A7C9RQ19_9PSEU</name>
<dbReference type="Pfam" id="PF00702">
    <property type="entry name" value="Hydrolase"/>
    <property type="match status" value="1"/>
</dbReference>